<evidence type="ECO:0000256" key="15">
    <source>
        <dbReference type="PIRNR" id="PIRNR004491"/>
    </source>
</evidence>
<evidence type="ECO:0000256" key="10">
    <source>
        <dbReference type="ARBA" id="ARBA00022827"/>
    </source>
</evidence>
<dbReference type="Gene3D" id="2.40.30.30">
    <property type="entry name" value="Riboflavin kinase-like"/>
    <property type="match status" value="1"/>
</dbReference>
<evidence type="ECO:0000313" key="17">
    <source>
        <dbReference type="EMBL" id="KAA5803650.1"/>
    </source>
</evidence>
<name>A0A5M6ZH57_9PROT</name>
<evidence type="ECO:0000256" key="6">
    <source>
        <dbReference type="ARBA" id="ARBA00022679"/>
    </source>
</evidence>
<keyword evidence="4 15" id="KW-0285">Flavoprotein</keyword>
<dbReference type="Pfam" id="PF01687">
    <property type="entry name" value="Flavokinase"/>
    <property type="match status" value="1"/>
</dbReference>
<proteinExistence type="inferred from homology"/>
<keyword evidence="12" id="KW-0511">Multifunctional enzyme</keyword>
<keyword evidence="18" id="KW-1185">Reference proteome</keyword>
<dbReference type="Pfam" id="PF06574">
    <property type="entry name" value="FAD_syn"/>
    <property type="match status" value="1"/>
</dbReference>
<evidence type="ECO:0000256" key="11">
    <source>
        <dbReference type="ARBA" id="ARBA00022840"/>
    </source>
</evidence>
<dbReference type="SUPFAM" id="SSF52374">
    <property type="entry name" value="Nucleotidylyl transferase"/>
    <property type="match status" value="1"/>
</dbReference>
<evidence type="ECO:0000256" key="1">
    <source>
        <dbReference type="ARBA" id="ARBA00002121"/>
    </source>
</evidence>
<reference evidence="17 18" key="1">
    <citation type="submission" date="2019-09" db="EMBL/GenBank/DDBJ databases">
        <authorList>
            <person name="Kevbrin V."/>
            <person name="Grouzdev D.S."/>
        </authorList>
    </citation>
    <scope>NUCLEOTIDE SEQUENCE [LARGE SCALE GENOMIC DNA]</scope>
    <source>
        <strain evidence="17 18">G-192</strain>
    </source>
</reference>
<keyword evidence="5 15" id="KW-0288">FMN</keyword>
<gene>
    <name evidence="17" type="ORF">F1654_07555</name>
</gene>
<dbReference type="InterPro" id="IPR015865">
    <property type="entry name" value="Riboflavin_kinase_bac/euk"/>
</dbReference>
<sequence>MSVYHGYSALPEAARGAVAALGNFDGVHRGHQAVLSEAVTLARALGAPAGAAVFTPHPRRVFQPDAEPFALMSAAQRVRALQGAGAQLVHHIPFDRALAAMSPERFVREALHEGLGLAGVVTGADFCFGRNRAGDAQTLKALGEACGMAVRIAAPVKDGPGAQKISSSGVRQALREGDPARAATLLGRPFAIEGEVSEGDRRGRTIGFPTANVALGEYLRPAFGVYAVRVNLGGGEALPAVANIGRRPTVEGLEARLEAYLFDFNADLYGQMIECELIAFIRPEQRFDGLDALRAQIAADCDTARRLLGAGT</sequence>
<keyword evidence="11 15" id="KW-0067">ATP-binding</keyword>
<dbReference type="NCBIfam" id="TIGR00083">
    <property type="entry name" value="ribF"/>
    <property type="match status" value="1"/>
</dbReference>
<evidence type="ECO:0000256" key="4">
    <source>
        <dbReference type="ARBA" id="ARBA00022630"/>
    </source>
</evidence>
<evidence type="ECO:0000259" key="16">
    <source>
        <dbReference type="SMART" id="SM00904"/>
    </source>
</evidence>
<comment type="catalytic activity">
    <reaction evidence="13 15">
        <text>riboflavin + ATP = FMN + ADP + H(+)</text>
        <dbReference type="Rhea" id="RHEA:14357"/>
        <dbReference type="ChEBI" id="CHEBI:15378"/>
        <dbReference type="ChEBI" id="CHEBI:30616"/>
        <dbReference type="ChEBI" id="CHEBI:57986"/>
        <dbReference type="ChEBI" id="CHEBI:58210"/>
        <dbReference type="ChEBI" id="CHEBI:456216"/>
        <dbReference type="EC" id="2.7.1.26"/>
    </reaction>
</comment>
<dbReference type="InterPro" id="IPR023468">
    <property type="entry name" value="Riboflavin_kinase"/>
</dbReference>
<protein>
    <recommendedName>
        <fullName evidence="15">Riboflavin biosynthesis protein</fullName>
    </recommendedName>
    <domain>
        <recommendedName>
            <fullName evidence="15">Riboflavin kinase</fullName>
            <ecNumber evidence="15">2.7.1.26</ecNumber>
        </recommendedName>
        <alternativeName>
            <fullName evidence="15">Flavokinase</fullName>
        </alternativeName>
    </domain>
    <domain>
        <recommendedName>
            <fullName evidence="15">FMN adenylyltransferase</fullName>
            <ecNumber evidence="15">2.7.7.2</ecNumber>
        </recommendedName>
        <alternativeName>
            <fullName evidence="15">FAD pyrophosphorylase</fullName>
        </alternativeName>
        <alternativeName>
            <fullName evidence="15">FAD synthase</fullName>
        </alternativeName>
    </domain>
</protein>
<dbReference type="FunFam" id="3.40.50.620:FF:000021">
    <property type="entry name" value="Riboflavin biosynthesis protein"/>
    <property type="match status" value="1"/>
</dbReference>
<comment type="similarity">
    <text evidence="15">Belongs to the ribF family.</text>
</comment>
<dbReference type="EC" id="2.7.1.26" evidence="15"/>
<comment type="catalytic activity">
    <reaction evidence="14 15">
        <text>FMN + ATP + H(+) = FAD + diphosphate</text>
        <dbReference type="Rhea" id="RHEA:17237"/>
        <dbReference type="ChEBI" id="CHEBI:15378"/>
        <dbReference type="ChEBI" id="CHEBI:30616"/>
        <dbReference type="ChEBI" id="CHEBI:33019"/>
        <dbReference type="ChEBI" id="CHEBI:57692"/>
        <dbReference type="ChEBI" id="CHEBI:58210"/>
        <dbReference type="EC" id="2.7.7.2"/>
    </reaction>
</comment>
<comment type="pathway">
    <text evidence="3 15">Cofactor biosynthesis; FMN biosynthesis; FMN from riboflavin (ATP route): step 1/1.</text>
</comment>
<evidence type="ECO:0000256" key="12">
    <source>
        <dbReference type="ARBA" id="ARBA00023268"/>
    </source>
</evidence>
<feature type="domain" description="Riboflavin kinase" evidence="16">
    <location>
        <begin position="185"/>
        <end position="309"/>
    </location>
</feature>
<dbReference type="EMBL" id="VWOJ01000002">
    <property type="protein sequence ID" value="KAA5803650.1"/>
    <property type="molecule type" value="Genomic_DNA"/>
</dbReference>
<dbReference type="InterPro" id="IPR023465">
    <property type="entry name" value="Riboflavin_kinase_dom_sf"/>
</dbReference>
<dbReference type="PANTHER" id="PTHR22749">
    <property type="entry name" value="RIBOFLAVIN KINASE/FMN ADENYLYLTRANSFERASE"/>
    <property type="match status" value="1"/>
</dbReference>
<dbReference type="InterPro" id="IPR002606">
    <property type="entry name" value="Riboflavin_kinase_bac"/>
</dbReference>
<dbReference type="UniPathway" id="UPA00276">
    <property type="reaction ID" value="UER00406"/>
</dbReference>
<evidence type="ECO:0000256" key="13">
    <source>
        <dbReference type="ARBA" id="ARBA00047880"/>
    </source>
</evidence>
<keyword evidence="9 15" id="KW-0418">Kinase</keyword>
<evidence type="ECO:0000256" key="8">
    <source>
        <dbReference type="ARBA" id="ARBA00022741"/>
    </source>
</evidence>
<evidence type="ECO:0000313" key="18">
    <source>
        <dbReference type="Proteomes" id="UP000325122"/>
    </source>
</evidence>
<dbReference type="RefSeq" id="WP_150022918.1">
    <property type="nucleotide sequence ID" value="NZ_VWOJ01000002.1"/>
</dbReference>
<accession>A0A5M6ZH57</accession>
<evidence type="ECO:0000256" key="5">
    <source>
        <dbReference type="ARBA" id="ARBA00022643"/>
    </source>
</evidence>
<comment type="pathway">
    <text evidence="2 15">Cofactor biosynthesis; FAD biosynthesis; FAD from FMN: step 1/1.</text>
</comment>
<dbReference type="CDD" id="cd02064">
    <property type="entry name" value="FAD_synthetase_N"/>
    <property type="match status" value="1"/>
</dbReference>
<dbReference type="GO" id="GO:0003919">
    <property type="term" value="F:FMN adenylyltransferase activity"/>
    <property type="evidence" value="ECO:0007669"/>
    <property type="project" value="UniProtKB-UniRule"/>
</dbReference>
<dbReference type="NCBIfam" id="NF004160">
    <property type="entry name" value="PRK05627.1-3"/>
    <property type="match status" value="1"/>
</dbReference>
<comment type="caution">
    <text evidence="17">The sequence shown here is derived from an EMBL/GenBank/DDBJ whole genome shotgun (WGS) entry which is preliminary data.</text>
</comment>
<keyword evidence="8 15" id="KW-0547">Nucleotide-binding</keyword>
<evidence type="ECO:0000256" key="7">
    <source>
        <dbReference type="ARBA" id="ARBA00022695"/>
    </source>
</evidence>
<keyword evidence="7 15" id="KW-0548">Nucleotidyltransferase</keyword>
<evidence type="ECO:0000256" key="9">
    <source>
        <dbReference type="ARBA" id="ARBA00022777"/>
    </source>
</evidence>
<dbReference type="GO" id="GO:0009398">
    <property type="term" value="P:FMN biosynthetic process"/>
    <property type="evidence" value="ECO:0007669"/>
    <property type="project" value="UniProtKB-UniRule"/>
</dbReference>
<dbReference type="Proteomes" id="UP000325122">
    <property type="component" value="Unassembled WGS sequence"/>
</dbReference>
<dbReference type="SUPFAM" id="SSF82114">
    <property type="entry name" value="Riboflavin kinase-like"/>
    <property type="match status" value="1"/>
</dbReference>
<dbReference type="SMART" id="SM00904">
    <property type="entry name" value="Flavokinase"/>
    <property type="match status" value="1"/>
</dbReference>
<dbReference type="EC" id="2.7.7.2" evidence="15"/>
<dbReference type="PANTHER" id="PTHR22749:SF6">
    <property type="entry name" value="RIBOFLAVIN KINASE"/>
    <property type="match status" value="1"/>
</dbReference>
<dbReference type="Gene3D" id="3.40.50.620">
    <property type="entry name" value="HUPs"/>
    <property type="match status" value="1"/>
</dbReference>
<organism evidence="17 18">
    <name type="scientific">Alkalicaulis satelles</name>
    <dbReference type="NCBI Taxonomy" id="2609175"/>
    <lineage>
        <taxon>Bacteria</taxon>
        <taxon>Pseudomonadati</taxon>
        <taxon>Pseudomonadota</taxon>
        <taxon>Alphaproteobacteria</taxon>
        <taxon>Maricaulales</taxon>
        <taxon>Maricaulaceae</taxon>
        <taxon>Alkalicaulis</taxon>
    </lineage>
</organism>
<evidence type="ECO:0000256" key="14">
    <source>
        <dbReference type="ARBA" id="ARBA00049494"/>
    </source>
</evidence>
<dbReference type="GO" id="GO:0006747">
    <property type="term" value="P:FAD biosynthetic process"/>
    <property type="evidence" value="ECO:0007669"/>
    <property type="project" value="UniProtKB-UniRule"/>
</dbReference>
<comment type="function">
    <text evidence="1">Catalyzes the phosphorylation of riboflavin to FMN followed by the adenylation of FMN to FAD.</text>
</comment>
<evidence type="ECO:0000256" key="2">
    <source>
        <dbReference type="ARBA" id="ARBA00004726"/>
    </source>
</evidence>
<dbReference type="InterPro" id="IPR015864">
    <property type="entry name" value="FAD_synthase"/>
</dbReference>
<dbReference type="AlphaFoldDB" id="A0A5M6ZH57"/>
<dbReference type="InterPro" id="IPR014729">
    <property type="entry name" value="Rossmann-like_a/b/a_fold"/>
</dbReference>
<evidence type="ECO:0000256" key="3">
    <source>
        <dbReference type="ARBA" id="ARBA00005201"/>
    </source>
</evidence>
<dbReference type="GO" id="GO:0005524">
    <property type="term" value="F:ATP binding"/>
    <property type="evidence" value="ECO:0007669"/>
    <property type="project" value="UniProtKB-UniRule"/>
</dbReference>
<dbReference type="PIRSF" id="PIRSF004491">
    <property type="entry name" value="FAD_Synth"/>
    <property type="match status" value="1"/>
</dbReference>
<keyword evidence="10 15" id="KW-0274">FAD</keyword>
<dbReference type="GO" id="GO:0009231">
    <property type="term" value="P:riboflavin biosynthetic process"/>
    <property type="evidence" value="ECO:0007669"/>
    <property type="project" value="InterPro"/>
</dbReference>
<keyword evidence="6 15" id="KW-0808">Transferase</keyword>
<dbReference type="UniPathway" id="UPA00277">
    <property type="reaction ID" value="UER00407"/>
</dbReference>
<dbReference type="GO" id="GO:0008531">
    <property type="term" value="F:riboflavin kinase activity"/>
    <property type="evidence" value="ECO:0007669"/>
    <property type="project" value="UniProtKB-UniRule"/>
</dbReference>